<dbReference type="PANTHER" id="PTHR30332:SF17">
    <property type="entry name" value="TYPE IV PILIATION SYSTEM PROTEIN DR_0774-RELATED"/>
    <property type="match status" value="1"/>
</dbReference>
<feature type="domain" description="Type II/III secretion system secretin-like" evidence="3">
    <location>
        <begin position="251"/>
        <end position="387"/>
    </location>
</feature>
<dbReference type="AlphaFoldDB" id="A0A1T4VVH8"/>
<dbReference type="Pfam" id="PF00263">
    <property type="entry name" value="Secretin"/>
    <property type="match status" value="1"/>
</dbReference>
<dbReference type="GO" id="GO:0015627">
    <property type="term" value="C:type II protein secretion system complex"/>
    <property type="evidence" value="ECO:0007669"/>
    <property type="project" value="TreeGrafter"/>
</dbReference>
<keyword evidence="6" id="KW-1185">Reference proteome</keyword>
<name>A0A1T4VVH8_9GAMM</name>
<dbReference type="Pfam" id="PF13629">
    <property type="entry name" value="T2SS-T3SS_pil_N"/>
    <property type="match status" value="1"/>
</dbReference>
<reference evidence="6" key="1">
    <citation type="submission" date="2017-02" db="EMBL/GenBank/DDBJ databases">
        <authorList>
            <person name="Varghese N."/>
            <person name="Submissions S."/>
        </authorList>
    </citation>
    <scope>NUCLEOTIDE SEQUENCE [LARGE SCALE GENOMIC DNA]</scope>
    <source>
        <strain evidence="6">DSM 22720</strain>
    </source>
</reference>
<dbReference type="Proteomes" id="UP000190162">
    <property type="component" value="Unassembled WGS sequence"/>
</dbReference>
<dbReference type="GO" id="GO:0009306">
    <property type="term" value="P:protein secretion"/>
    <property type="evidence" value="ECO:0007669"/>
    <property type="project" value="InterPro"/>
</dbReference>
<keyword evidence="2" id="KW-0732">Signal</keyword>
<evidence type="ECO:0000256" key="2">
    <source>
        <dbReference type="SAM" id="SignalP"/>
    </source>
</evidence>
<accession>A0A1T4VVH8</accession>
<evidence type="ECO:0000313" key="6">
    <source>
        <dbReference type="Proteomes" id="UP000190162"/>
    </source>
</evidence>
<proteinExistence type="inferred from homology"/>
<evidence type="ECO:0000256" key="1">
    <source>
        <dbReference type="RuleBase" id="RU004003"/>
    </source>
</evidence>
<organism evidence="5 6">
    <name type="scientific">Enterovibrio nigricans DSM 22720</name>
    <dbReference type="NCBI Taxonomy" id="1121868"/>
    <lineage>
        <taxon>Bacteria</taxon>
        <taxon>Pseudomonadati</taxon>
        <taxon>Pseudomonadota</taxon>
        <taxon>Gammaproteobacteria</taxon>
        <taxon>Vibrionales</taxon>
        <taxon>Vibrionaceae</taxon>
        <taxon>Enterovibrio</taxon>
    </lineage>
</organism>
<feature type="signal peptide" evidence="2">
    <location>
        <begin position="1"/>
        <end position="24"/>
    </location>
</feature>
<gene>
    <name evidence="5" type="ORF">SAMN02745132_04392</name>
</gene>
<dbReference type="PANTHER" id="PTHR30332">
    <property type="entry name" value="PROBABLE GENERAL SECRETION PATHWAY PROTEIN D"/>
    <property type="match status" value="1"/>
</dbReference>
<evidence type="ECO:0000313" key="5">
    <source>
        <dbReference type="EMBL" id="SKA69020.1"/>
    </source>
</evidence>
<dbReference type="PRINTS" id="PR00811">
    <property type="entry name" value="BCTERIALGSPD"/>
</dbReference>
<sequence>MKTFQNHHIIFILLLTTCSLPVFAASILNLGTGDARSMHFDATIGTIFIADPEIADYQVIDNNRLVVFGRNIGTTTLIVFSENSQTLTEKKVVVNKSLISVEQLISSQYPNADVSVLNLGDRVVLAGTVPTQKEKDEIYAIAGELLSKDQKEKTTTLVSLNTNTPDKTIGFLAHKTYEGLVNNLEVTVTKQVNVKLTIAEVNSSLVNELGIQWGTVFENSFNNGQFFRAITGLNGSATNIATYLSAINDDRIGQVLSEPNLSVISGETASFLVGGEVPISYLTDDGYVIEYKTFGIGLELAAEVQRDDKIMLTLFPSVSSVDEQFGDTALDVPAFRVRRAQTTIELGDGDSFVLAGLLSTEDQESLSKIPFIADVPILGALFRHSSTIRWLSSQRSLWLPRSLPPILRYPAFNVRPLYLAFLVLI</sequence>
<dbReference type="InterPro" id="IPR032789">
    <property type="entry name" value="T2SS-T3SS_pil_N"/>
</dbReference>
<dbReference type="InterPro" id="IPR004846">
    <property type="entry name" value="T2SS/T3SS_dom"/>
</dbReference>
<dbReference type="RefSeq" id="WP_332870404.1">
    <property type="nucleotide sequence ID" value="NZ_FUXU01000110.1"/>
</dbReference>
<dbReference type="EMBL" id="FUXU01000110">
    <property type="protein sequence ID" value="SKA69020.1"/>
    <property type="molecule type" value="Genomic_DNA"/>
</dbReference>
<dbReference type="InterPro" id="IPR001775">
    <property type="entry name" value="GspD/PilQ"/>
</dbReference>
<evidence type="ECO:0000259" key="3">
    <source>
        <dbReference type="Pfam" id="PF00263"/>
    </source>
</evidence>
<dbReference type="InterPro" id="IPR050810">
    <property type="entry name" value="Bact_Secretion_Sys_Channel"/>
</dbReference>
<feature type="chain" id="PRO_5012662253" evidence="2">
    <location>
        <begin position="25"/>
        <end position="425"/>
    </location>
</feature>
<comment type="similarity">
    <text evidence="1">Belongs to the bacterial secretin family.</text>
</comment>
<evidence type="ECO:0000259" key="4">
    <source>
        <dbReference type="Pfam" id="PF13629"/>
    </source>
</evidence>
<feature type="domain" description="Pilus formation protein N-terminal" evidence="4">
    <location>
        <begin position="25"/>
        <end position="95"/>
    </location>
</feature>
<protein>
    <submittedName>
        <fullName evidence="5">Pilus assembly protein CpaC</fullName>
    </submittedName>
</protein>